<feature type="compositionally biased region" description="Low complexity" evidence="1">
    <location>
        <begin position="76"/>
        <end position="92"/>
    </location>
</feature>
<organism evidence="2 3">
    <name type="scientific">Dacryopinax primogenitus (strain DJM 731)</name>
    <name type="common">Brown rot fungus</name>
    <dbReference type="NCBI Taxonomy" id="1858805"/>
    <lineage>
        <taxon>Eukaryota</taxon>
        <taxon>Fungi</taxon>
        <taxon>Dikarya</taxon>
        <taxon>Basidiomycota</taxon>
        <taxon>Agaricomycotina</taxon>
        <taxon>Dacrymycetes</taxon>
        <taxon>Dacrymycetales</taxon>
        <taxon>Dacrymycetaceae</taxon>
        <taxon>Dacryopinax</taxon>
    </lineage>
</organism>
<sequence length="441" mass="47902">MAPSSTWAASGKKPSSTKAKPKASLNKKPAAADMKKSLRAWKASGKKTWSKELTPEPEPVANHPASNAKAASTQVTPSKKTSAPPSKTSTPKLRVSSTRLSTQIEKELELHEEPEEKQEPETATEERVIEEGGEANDESPEESHVKETTVEPMEGEEEGEQPRKGLSEILAMVQPFGGDLNAWRANGGMSKFWIELVKFILRHNRKKYWQALPSTAVLFMGPTFEMQWHMRMAHGNQLMWVEGDRKAVVGRDNKPPFDSGALRHQTELEAILASNKEPDENLKAVIEAEEKAWNALSTTEQVQHLLAVQTYCQASFKGSPLLPVSKVVTPIPSPKKATPVCSPSQSRVSISAAASLPPLPLKSLSMVKSTPAPDDSKKASKVPKKKLSAALLALAAEAEVDLLPMPNGVLQSHMLEALKGMTKATMMAAKFDADKETAGKG</sequence>
<feature type="compositionally biased region" description="Low complexity" evidence="1">
    <location>
        <begin position="8"/>
        <end position="24"/>
    </location>
</feature>
<evidence type="ECO:0000256" key="1">
    <source>
        <dbReference type="SAM" id="MobiDB-lite"/>
    </source>
</evidence>
<dbReference type="HOGENOM" id="CLU_657239_0_0_1"/>
<name>M5FS44_DACPD</name>
<feature type="compositionally biased region" description="Basic and acidic residues" evidence="1">
    <location>
        <begin position="117"/>
        <end position="130"/>
    </location>
</feature>
<reference evidence="2 3" key="1">
    <citation type="journal article" date="2012" name="Science">
        <title>The Paleozoic origin of enzymatic lignin decomposition reconstructed from 31 fungal genomes.</title>
        <authorList>
            <person name="Floudas D."/>
            <person name="Binder M."/>
            <person name="Riley R."/>
            <person name="Barry K."/>
            <person name="Blanchette R.A."/>
            <person name="Henrissat B."/>
            <person name="Martinez A.T."/>
            <person name="Otillar R."/>
            <person name="Spatafora J.W."/>
            <person name="Yadav J.S."/>
            <person name="Aerts A."/>
            <person name="Benoit I."/>
            <person name="Boyd A."/>
            <person name="Carlson A."/>
            <person name="Copeland A."/>
            <person name="Coutinho P.M."/>
            <person name="de Vries R.P."/>
            <person name="Ferreira P."/>
            <person name="Findley K."/>
            <person name="Foster B."/>
            <person name="Gaskell J."/>
            <person name="Glotzer D."/>
            <person name="Gorecki P."/>
            <person name="Heitman J."/>
            <person name="Hesse C."/>
            <person name="Hori C."/>
            <person name="Igarashi K."/>
            <person name="Jurgens J.A."/>
            <person name="Kallen N."/>
            <person name="Kersten P."/>
            <person name="Kohler A."/>
            <person name="Kuees U."/>
            <person name="Kumar T.K.A."/>
            <person name="Kuo A."/>
            <person name="LaButti K."/>
            <person name="Larrondo L.F."/>
            <person name="Lindquist E."/>
            <person name="Ling A."/>
            <person name="Lombard V."/>
            <person name="Lucas S."/>
            <person name="Lundell T."/>
            <person name="Martin R."/>
            <person name="McLaughlin D.J."/>
            <person name="Morgenstern I."/>
            <person name="Morin E."/>
            <person name="Murat C."/>
            <person name="Nagy L.G."/>
            <person name="Nolan M."/>
            <person name="Ohm R.A."/>
            <person name="Patyshakuliyeva A."/>
            <person name="Rokas A."/>
            <person name="Ruiz-Duenas F.J."/>
            <person name="Sabat G."/>
            <person name="Salamov A."/>
            <person name="Samejima M."/>
            <person name="Schmutz J."/>
            <person name="Slot J.C."/>
            <person name="St John F."/>
            <person name="Stenlid J."/>
            <person name="Sun H."/>
            <person name="Sun S."/>
            <person name="Syed K."/>
            <person name="Tsang A."/>
            <person name="Wiebenga A."/>
            <person name="Young D."/>
            <person name="Pisabarro A."/>
            <person name="Eastwood D.C."/>
            <person name="Martin F."/>
            <person name="Cullen D."/>
            <person name="Grigoriev I.V."/>
            <person name="Hibbett D.S."/>
        </authorList>
    </citation>
    <scope>NUCLEOTIDE SEQUENCE [LARGE SCALE GENOMIC DNA]</scope>
    <source>
        <strain evidence="2 3">DJM-731 SS1</strain>
    </source>
</reference>
<dbReference type="RefSeq" id="XP_040625506.1">
    <property type="nucleotide sequence ID" value="XM_040769068.1"/>
</dbReference>
<evidence type="ECO:0000313" key="3">
    <source>
        <dbReference type="Proteomes" id="UP000030653"/>
    </source>
</evidence>
<feature type="compositionally biased region" description="Acidic residues" evidence="1">
    <location>
        <begin position="131"/>
        <end position="140"/>
    </location>
</feature>
<protein>
    <submittedName>
        <fullName evidence="2">Uncharacterized protein</fullName>
    </submittedName>
</protein>
<keyword evidence="3" id="KW-1185">Reference proteome</keyword>
<evidence type="ECO:0000313" key="2">
    <source>
        <dbReference type="EMBL" id="EJT98608.1"/>
    </source>
</evidence>
<feature type="region of interest" description="Disordered" evidence="1">
    <location>
        <begin position="1"/>
        <end position="162"/>
    </location>
</feature>
<dbReference type="Proteomes" id="UP000030653">
    <property type="component" value="Unassembled WGS sequence"/>
</dbReference>
<dbReference type="EMBL" id="JH795872">
    <property type="protein sequence ID" value="EJT98608.1"/>
    <property type="molecule type" value="Genomic_DNA"/>
</dbReference>
<gene>
    <name evidence="2" type="ORF">DACRYDRAFT_110518</name>
</gene>
<dbReference type="GeneID" id="63684130"/>
<accession>M5FS44</accession>
<dbReference type="AlphaFoldDB" id="M5FS44"/>
<proteinExistence type="predicted"/>